<dbReference type="PANTHER" id="PTHR43283:SF18">
    <property type="match status" value="1"/>
</dbReference>
<protein>
    <recommendedName>
        <fullName evidence="1">Beta-lactamase-related domain-containing protein</fullName>
    </recommendedName>
</protein>
<proteinExistence type="predicted"/>
<dbReference type="Pfam" id="PF00144">
    <property type="entry name" value="Beta-lactamase"/>
    <property type="match status" value="1"/>
</dbReference>
<feature type="domain" description="Beta-lactamase-related" evidence="1">
    <location>
        <begin position="385"/>
        <end position="689"/>
    </location>
</feature>
<evidence type="ECO:0000259" key="1">
    <source>
        <dbReference type="Pfam" id="PF00144"/>
    </source>
</evidence>
<dbReference type="Gene3D" id="2.60.40.1190">
    <property type="match status" value="1"/>
</dbReference>
<dbReference type="PANTHER" id="PTHR43283">
    <property type="entry name" value="BETA-LACTAMASE-RELATED"/>
    <property type="match status" value="1"/>
</dbReference>
<reference evidence="2 3" key="1">
    <citation type="submission" date="2019-05" db="EMBL/GenBank/DDBJ databases">
        <title>Flagellimonas sp. AsT0115, sp. nov., isolated from a marine red algae, Asparagopsis taxiformis.</title>
        <authorList>
            <person name="Kim J."/>
            <person name="Jeong S.E."/>
            <person name="Jeon C.O."/>
        </authorList>
    </citation>
    <scope>NUCLEOTIDE SEQUENCE [LARGE SCALE GENOMIC DNA]</scope>
    <source>
        <strain evidence="2 3">AsT0115</strain>
    </source>
</reference>
<dbReference type="EMBL" id="VCNI01000001">
    <property type="protein sequence ID" value="TMU56542.1"/>
    <property type="molecule type" value="Genomic_DNA"/>
</dbReference>
<dbReference type="InterPro" id="IPR001466">
    <property type="entry name" value="Beta-lactam-related"/>
</dbReference>
<evidence type="ECO:0000313" key="2">
    <source>
        <dbReference type="EMBL" id="TMU56542.1"/>
    </source>
</evidence>
<accession>A0ABY2WP71</accession>
<evidence type="ECO:0000313" key="3">
    <source>
        <dbReference type="Proteomes" id="UP000751614"/>
    </source>
</evidence>
<dbReference type="SUPFAM" id="SSF56601">
    <property type="entry name" value="beta-lactamase/transpeptidase-like"/>
    <property type="match status" value="1"/>
</dbReference>
<sequence>MVILGKEMLFYCNSLIFKDSLVKQLINHIMKRFRSCLPIHILFCAFLSTIFLASSCQNSKSTEIIDTDAAIAYAVPMDDIEVDGNLSEWPADVISYPIKNAELGTAPDSHEDFQGNFRIGYNAAQSEIYIAMEISDESLVVESPELSFWDNQDGLELYINEESLKSGSPVTQYSEYGNDRNAYGARTAWDKVEMVKSMTDTGKTVEWKVKLDRNIEEGMSLGMDLVVVDKDEDDSFTWFSWGRGTQKVANPDRLGNVIFIADATEIGLVKGKVDTSGINETPVPISIRMSSLDNENMWVQTVVDSTGKFSVPLPIGDYQIEVPTKIVQVDYRYYRMAPTTPVPFSLHKEGHDSIPTLKVKMLPEPDMIPKVGLLHDFDEQSKEKVDQIIEGYQAHYNIPGVSMALIKDGKVVYHKTYGVKNSVTKEPVEEKTLFEAASITKPVFAFVVLRLADRNIIDMDKPLHEYLPFEQLDDYPEYKKMTARHVLIHRSGLPNWGIDMIAAPGEKYGYSGEGFEYLKRVVVKITGKTIEQILDEELIAPNGLYHMEFSDSEALRAAVSDGHVGGQPTNWGIPQEAGMAFSMHTEAKAFARYALTILERKGLKPSTYSEFLEIHTESNPEYWNIPDKKEGAGLGIFIRKTDYGDTFYHGGNNGDFKCQFEIYDKLKLGYIIYTNSDTGSELTMDAWQIFVEGKKEGN</sequence>
<comment type="caution">
    <text evidence="2">The sequence shown here is derived from an EMBL/GenBank/DDBJ whole genome shotgun (WGS) entry which is preliminary data.</text>
</comment>
<dbReference type="InterPro" id="IPR012338">
    <property type="entry name" value="Beta-lactam/transpept-like"/>
</dbReference>
<dbReference type="Gene3D" id="3.40.710.10">
    <property type="entry name" value="DD-peptidase/beta-lactamase superfamily"/>
    <property type="match status" value="1"/>
</dbReference>
<gene>
    <name evidence="2" type="ORF">FGG15_03105</name>
</gene>
<keyword evidence="3" id="KW-1185">Reference proteome</keyword>
<name>A0ABY2WP71_9FLAO</name>
<dbReference type="SUPFAM" id="SSF49344">
    <property type="entry name" value="CBD9-like"/>
    <property type="match status" value="1"/>
</dbReference>
<organism evidence="2 3">
    <name type="scientific">Flagellimonas algicola</name>
    <dbReference type="NCBI Taxonomy" id="2583815"/>
    <lineage>
        <taxon>Bacteria</taxon>
        <taxon>Pseudomonadati</taxon>
        <taxon>Bacteroidota</taxon>
        <taxon>Flavobacteriia</taxon>
        <taxon>Flavobacteriales</taxon>
        <taxon>Flavobacteriaceae</taxon>
        <taxon>Flagellimonas</taxon>
    </lineage>
</organism>
<dbReference type="InterPro" id="IPR050789">
    <property type="entry name" value="Diverse_Enzym_Activities"/>
</dbReference>
<dbReference type="Proteomes" id="UP000751614">
    <property type="component" value="Unassembled WGS sequence"/>
</dbReference>